<evidence type="ECO:0000256" key="3">
    <source>
        <dbReference type="ARBA" id="ARBA00011245"/>
    </source>
</evidence>
<dbReference type="RefSeq" id="WP_060384503.1">
    <property type="nucleotide sequence ID" value="NZ_CP014141.1"/>
</dbReference>
<organism evidence="14 15">
    <name type="scientific">Thermus parvatiensis</name>
    <dbReference type="NCBI Taxonomy" id="456163"/>
    <lineage>
        <taxon>Bacteria</taxon>
        <taxon>Thermotogati</taxon>
        <taxon>Deinococcota</taxon>
        <taxon>Deinococci</taxon>
        <taxon>Thermales</taxon>
        <taxon>Thermaceae</taxon>
        <taxon>Thermus</taxon>
    </lineage>
</organism>
<keyword evidence="9 12" id="KW-0067">ATP-binding</keyword>
<dbReference type="SMART" id="SM00840">
    <property type="entry name" value="DALR_2"/>
    <property type="match status" value="1"/>
</dbReference>
<dbReference type="Pfam" id="PF09190">
    <property type="entry name" value="DALR_2"/>
    <property type="match status" value="1"/>
</dbReference>
<dbReference type="GO" id="GO:0006423">
    <property type="term" value="P:cysteinyl-tRNA aminoacylation"/>
    <property type="evidence" value="ECO:0007669"/>
    <property type="project" value="UniProtKB-UniRule"/>
</dbReference>
<evidence type="ECO:0000256" key="8">
    <source>
        <dbReference type="ARBA" id="ARBA00022833"/>
    </source>
</evidence>
<evidence type="ECO:0000256" key="12">
    <source>
        <dbReference type="HAMAP-Rule" id="MF_00041"/>
    </source>
</evidence>
<keyword evidence="11 12" id="KW-0030">Aminoacyl-tRNA synthetase</keyword>
<evidence type="ECO:0000256" key="10">
    <source>
        <dbReference type="ARBA" id="ARBA00022917"/>
    </source>
</evidence>
<dbReference type="GO" id="GO:0005829">
    <property type="term" value="C:cytosol"/>
    <property type="evidence" value="ECO:0007669"/>
    <property type="project" value="TreeGrafter"/>
</dbReference>
<dbReference type="PANTHER" id="PTHR10890">
    <property type="entry name" value="CYSTEINYL-TRNA SYNTHETASE"/>
    <property type="match status" value="1"/>
</dbReference>
<keyword evidence="10 12" id="KW-0648">Protein biosynthesis</keyword>
<keyword evidence="7 12" id="KW-0547">Nucleotide-binding</keyword>
<dbReference type="KEGG" id="tpar:AV541_06270"/>
<dbReference type="Pfam" id="PF01406">
    <property type="entry name" value="tRNA-synt_1e"/>
    <property type="match status" value="1"/>
</dbReference>
<dbReference type="InterPro" id="IPR024909">
    <property type="entry name" value="Cys-tRNA/MSH_ligase"/>
</dbReference>
<dbReference type="PRINTS" id="PR00983">
    <property type="entry name" value="TRNASYNTHCYS"/>
</dbReference>
<feature type="binding site" evidence="12">
    <location>
        <position position="279"/>
    </location>
    <ligand>
        <name>ATP</name>
        <dbReference type="ChEBI" id="CHEBI:30616"/>
    </ligand>
</feature>
<comment type="subunit">
    <text evidence="3 12">Monomer.</text>
</comment>
<dbReference type="Gene3D" id="1.20.120.1910">
    <property type="entry name" value="Cysteine-tRNA ligase, C-terminal anti-codon recognition domain"/>
    <property type="match status" value="1"/>
</dbReference>
<feature type="short sequence motif" description="'KMSKS' region" evidence="12">
    <location>
        <begin position="276"/>
        <end position="280"/>
    </location>
</feature>
<evidence type="ECO:0000256" key="1">
    <source>
        <dbReference type="ARBA" id="ARBA00004496"/>
    </source>
</evidence>
<reference evidence="14 15" key="1">
    <citation type="submission" date="2016-01" db="EMBL/GenBank/DDBJ databases">
        <title>Genome sequence of Thermus parvatiensis, a thermophile isolated from a hot water spring.</title>
        <authorList>
            <person name="Tripathi C."/>
            <person name="Lal R."/>
        </authorList>
    </citation>
    <scope>NUCLEOTIDE SEQUENCE [LARGE SCALE GENOMIC DNA]</scope>
    <source>
        <strain evidence="14 15">RL</strain>
    </source>
</reference>
<keyword evidence="5 12" id="KW-0436">Ligase</keyword>
<evidence type="ECO:0000256" key="9">
    <source>
        <dbReference type="ARBA" id="ARBA00022840"/>
    </source>
</evidence>
<dbReference type="InterPro" id="IPR009080">
    <property type="entry name" value="tRNAsynth_Ia_anticodon-bd"/>
</dbReference>
<dbReference type="GO" id="GO:0005524">
    <property type="term" value="F:ATP binding"/>
    <property type="evidence" value="ECO:0007669"/>
    <property type="project" value="UniProtKB-UniRule"/>
</dbReference>
<dbReference type="AlphaFoldDB" id="A0A109QJV2"/>
<evidence type="ECO:0000256" key="7">
    <source>
        <dbReference type="ARBA" id="ARBA00022741"/>
    </source>
</evidence>
<dbReference type="InterPro" id="IPR032678">
    <property type="entry name" value="tRNA-synt_1_cat_dom"/>
</dbReference>
<dbReference type="EMBL" id="CP014141">
    <property type="protein sequence ID" value="AMA75697.1"/>
    <property type="molecule type" value="Genomic_DNA"/>
</dbReference>
<evidence type="ECO:0000256" key="4">
    <source>
        <dbReference type="ARBA" id="ARBA00022490"/>
    </source>
</evidence>
<evidence type="ECO:0000256" key="5">
    <source>
        <dbReference type="ARBA" id="ARBA00022598"/>
    </source>
</evidence>
<dbReference type="CDD" id="cd00672">
    <property type="entry name" value="CysRS_core"/>
    <property type="match status" value="1"/>
</dbReference>
<dbReference type="Pfam" id="PF23493">
    <property type="entry name" value="CysS_C"/>
    <property type="match status" value="1"/>
</dbReference>
<evidence type="ECO:0000256" key="2">
    <source>
        <dbReference type="ARBA" id="ARBA00005594"/>
    </source>
</evidence>
<protein>
    <recommendedName>
        <fullName evidence="12">Cysteine--tRNA ligase</fullName>
        <ecNumber evidence="12">6.1.1.16</ecNumber>
    </recommendedName>
    <alternativeName>
        <fullName evidence="12">Cysteinyl-tRNA synthetase</fullName>
        <shortName evidence="12">CysRS</shortName>
    </alternativeName>
</protein>
<dbReference type="Proteomes" id="UP000061630">
    <property type="component" value="Chromosome"/>
</dbReference>
<dbReference type="Gene3D" id="3.40.50.620">
    <property type="entry name" value="HUPs"/>
    <property type="match status" value="1"/>
</dbReference>
<sequence>MGLVIYDTLARRKVPFEPAVPGHVGIYVCGPTVYSDPHLGHARGPVVYDVLRRYLLHKGYKVRFVSNITDVGHLTDDADEGEDKIVRRAKLERLEPMEVADKYMWSYFDAMQALNVLRPSITPRATGHIPEMLELTQRLLERGVAYERKGSVYFRVRAFPEYGKLSGKRLEELRAGARVEVREEKEDPLDFALWKAAEPGHIMRWKSPWGEGYPGWHIECTAMSLKYLGEGFDLHAGGIDLQFPHHECEIAQAEAAGFRFARHWMHHNHVLLQGEKMAKSTGNLVLLHDLLKAHEPMALRFYLLQTHYRSPMDFTWEGLEAAKRGYARLLQAYREVRGRKKTAPPGTTPELERALDALEKAFMEAIEDDLSTPEALAAFFTFLPELHKLLPEAKGESLARAEAVFHTLGEEILGIFPERVLEEKLSGPLLEGLIELLLELREEARRAKDYEKSDRIRERLRALGVIVEDTKEGPKWRLEAV</sequence>
<dbReference type="EC" id="6.1.1.16" evidence="12"/>
<name>A0A109QJV2_9DEIN</name>
<feature type="binding site" evidence="12">
    <location>
        <position position="29"/>
    </location>
    <ligand>
        <name>Zn(2+)</name>
        <dbReference type="ChEBI" id="CHEBI:29105"/>
    </ligand>
</feature>
<evidence type="ECO:0000313" key="15">
    <source>
        <dbReference type="Proteomes" id="UP000061630"/>
    </source>
</evidence>
<feature type="domain" description="Cysteinyl-tRNA synthetase class Ia DALR" evidence="13">
    <location>
        <begin position="361"/>
        <end position="421"/>
    </location>
</feature>
<feature type="binding site" evidence="12">
    <location>
        <position position="245"/>
    </location>
    <ligand>
        <name>Zn(2+)</name>
        <dbReference type="ChEBI" id="CHEBI:29105"/>
    </ligand>
</feature>
<evidence type="ECO:0000256" key="6">
    <source>
        <dbReference type="ARBA" id="ARBA00022723"/>
    </source>
</evidence>
<evidence type="ECO:0000259" key="13">
    <source>
        <dbReference type="SMART" id="SM00840"/>
    </source>
</evidence>
<comment type="subcellular location">
    <subcellularLocation>
        <location evidence="1 12">Cytoplasm</location>
    </subcellularLocation>
</comment>
<dbReference type="SUPFAM" id="SSF47323">
    <property type="entry name" value="Anticodon-binding domain of a subclass of class I aminoacyl-tRNA synthetases"/>
    <property type="match status" value="1"/>
</dbReference>
<dbReference type="PANTHER" id="PTHR10890:SF3">
    <property type="entry name" value="CYSTEINE--TRNA LIGASE, CYTOPLASMIC"/>
    <property type="match status" value="1"/>
</dbReference>
<dbReference type="HAMAP" id="MF_00041">
    <property type="entry name" value="Cys_tRNA_synth"/>
    <property type="match status" value="1"/>
</dbReference>
<comment type="catalytic activity">
    <reaction evidence="12">
        <text>tRNA(Cys) + L-cysteine + ATP = L-cysteinyl-tRNA(Cys) + AMP + diphosphate</text>
        <dbReference type="Rhea" id="RHEA:17773"/>
        <dbReference type="Rhea" id="RHEA-COMP:9661"/>
        <dbReference type="Rhea" id="RHEA-COMP:9679"/>
        <dbReference type="ChEBI" id="CHEBI:30616"/>
        <dbReference type="ChEBI" id="CHEBI:33019"/>
        <dbReference type="ChEBI" id="CHEBI:35235"/>
        <dbReference type="ChEBI" id="CHEBI:78442"/>
        <dbReference type="ChEBI" id="CHEBI:78517"/>
        <dbReference type="ChEBI" id="CHEBI:456215"/>
        <dbReference type="EC" id="6.1.1.16"/>
    </reaction>
</comment>
<comment type="cofactor">
    <cofactor evidence="12">
        <name>Zn(2+)</name>
        <dbReference type="ChEBI" id="CHEBI:29105"/>
    </cofactor>
    <text evidence="12">Binds 1 zinc ion per subunit.</text>
</comment>
<feature type="short sequence motif" description="'HIGH' region" evidence="12">
    <location>
        <begin position="31"/>
        <end position="41"/>
    </location>
</feature>
<keyword evidence="6 12" id="KW-0479">Metal-binding</keyword>
<dbReference type="GO" id="GO:0004817">
    <property type="term" value="F:cysteine-tRNA ligase activity"/>
    <property type="evidence" value="ECO:0007669"/>
    <property type="project" value="UniProtKB-UniRule"/>
</dbReference>
<dbReference type="InterPro" id="IPR015273">
    <property type="entry name" value="Cys-tRNA-synt_Ia_DALR"/>
</dbReference>
<feature type="binding site" evidence="12">
    <location>
        <position position="249"/>
    </location>
    <ligand>
        <name>Zn(2+)</name>
        <dbReference type="ChEBI" id="CHEBI:29105"/>
    </ligand>
</feature>
<dbReference type="InterPro" id="IPR014729">
    <property type="entry name" value="Rossmann-like_a/b/a_fold"/>
</dbReference>
<accession>A0A109QJV2</accession>
<evidence type="ECO:0000256" key="11">
    <source>
        <dbReference type="ARBA" id="ARBA00023146"/>
    </source>
</evidence>
<dbReference type="InterPro" id="IPR056411">
    <property type="entry name" value="CysS_C"/>
</dbReference>
<keyword evidence="8 12" id="KW-0862">Zinc</keyword>
<dbReference type="SUPFAM" id="SSF52374">
    <property type="entry name" value="Nucleotidylyl transferase"/>
    <property type="match status" value="1"/>
</dbReference>
<proteinExistence type="inferred from homology"/>
<feature type="binding site" evidence="12">
    <location>
        <position position="220"/>
    </location>
    <ligand>
        <name>Zn(2+)</name>
        <dbReference type="ChEBI" id="CHEBI:29105"/>
    </ligand>
</feature>
<evidence type="ECO:0000313" key="14">
    <source>
        <dbReference type="EMBL" id="AMA75697.1"/>
    </source>
</evidence>
<dbReference type="GO" id="GO:0008270">
    <property type="term" value="F:zinc ion binding"/>
    <property type="evidence" value="ECO:0007669"/>
    <property type="project" value="UniProtKB-UniRule"/>
</dbReference>
<comment type="similarity">
    <text evidence="2 12">Belongs to the class-I aminoacyl-tRNA synthetase family.</text>
</comment>
<gene>
    <name evidence="12" type="primary">cysS</name>
    <name evidence="14" type="ORF">AV541_06270</name>
</gene>
<keyword evidence="4 12" id="KW-0963">Cytoplasm</keyword>
<dbReference type="NCBIfam" id="TIGR00435">
    <property type="entry name" value="cysS"/>
    <property type="match status" value="1"/>
</dbReference>
<dbReference type="InterPro" id="IPR015803">
    <property type="entry name" value="Cys-tRNA-ligase"/>
</dbReference>